<comment type="caution">
    <text evidence="1">The sequence shown here is derived from an EMBL/GenBank/DDBJ whole genome shotgun (WGS) entry which is preliminary data.</text>
</comment>
<name>A0A0F9KT24_9ZZZZ</name>
<dbReference type="AlphaFoldDB" id="A0A0F9KT24"/>
<sequence length="77" mass="8740">MTTEELVKHIAELVSNEQHMTPGGGFLYPPELQPPAAIYVPTLFDHLAEYTGISKEQIGAWYNAQQELNERISRGRR</sequence>
<dbReference type="EMBL" id="LAZR01007504">
    <property type="protein sequence ID" value="KKM84848.1"/>
    <property type="molecule type" value="Genomic_DNA"/>
</dbReference>
<organism evidence="1">
    <name type="scientific">marine sediment metagenome</name>
    <dbReference type="NCBI Taxonomy" id="412755"/>
    <lineage>
        <taxon>unclassified sequences</taxon>
        <taxon>metagenomes</taxon>
        <taxon>ecological metagenomes</taxon>
    </lineage>
</organism>
<gene>
    <name evidence="1" type="ORF">LCGC14_1295070</name>
</gene>
<proteinExistence type="predicted"/>
<evidence type="ECO:0000313" key="1">
    <source>
        <dbReference type="EMBL" id="KKM84848.1"/>
    </source>
</evidence>
<reference evidence="1" key="1">
    <citation type="journal article" date="2015" name="Nature">
        <title>Complex archaea that bridge the gap between prokaryotes and eukaryotes.</title>
        <authorList>
            <person name="Spang A."/>
            <person name="Saw J.H."/>
            <person name="Jorgensen S.L."/>
            <person name="Zaremba-Niedzwiedzka K."/>
            <person name="Martijn J."/>
            <person name="Lind A.E."/>
            <person name="van Eijk R."/>
            <person name="Schleper C."/>
            <person name="Guy L."/>
            <person name="Ettema T.J."/>
        </authorList>
    </citation>
    <scope>NUCLEOTIDE SEQUENCE</scope>
</reference>
<protein>
    <submittedName>
        <fullName evidence="1">Uncharacterized protein</fullName>
    </submittedName>
</protein>
<accession>A0A0F9KT24</accession>